<keyword evidence="6" id="KW-1185">Reference proteome</keyword>
<dbReference type="SUPFAM" id="SSF53474">
    <property type="entry name" value="alpha/beta-Hydrolases"/>
    <property type="match status" value="1"/>
</dbReference>
<proteinExistence type="inferred from homology"/>
<dbReference type="RefSeq" id="WP_267219776.1">
    <property type="nucleotide sequence ID" value="NZ_JAPCWC010000005.1"/>
</dbReference>
<feature type="domain" description="Carboxylesterase type B" evidence="4">
    <location>
        <begin position="50"/>
        <end position="513"/>
    </location>
</feature>
<dbReference type="Gene3D" id="3.40.50.1820">
    <property type="entry name" value="alpha/beta hydrolase"/>
    <property type="match status" value="1"/>
</dbReference>
<dbReference type="InterPro" id="IPR002018">
    <property type="entry name" value="CarbesteraseB"/>
</dbReference>
<dbReference type="Pfam" id="PF00135">
    <property type="entry name" value="COesterase"/>
    <property type="match status" value="1"/>
</dbReference>
<dbReference type="InterPro" id="IPR050309">
    <property type="entry name" value="Type-B_Carboxylest/Lipase"/>
</dbReference>
<dbReference type="EMBL" id="JBHLTM010000085">
    <property type="protein sequence ID" value="MFC0687228.1"/>
    <property type="molecule type" value="Genomic_DNA"/>
</dbReference>
<sequence>MPFPLQEATSGAETTRRAVLAGALAGTGAVLATSAAPLRATPPQMAAAGRYRGVVENGICQFLGIRYGRATRFARAVAEPFGGAQLEALRFGPICPQRGLDDQPQSEDCLFLNVWTPEANPAAKRAVMVYFHGGAYTTGSVTDPLTHGAKLAAGGDVVVVTVNHRLNALGYAWLRPFGAKYADSGNLGQLDLILALQWVRAHIAAFGGDPARVMVFGQSGGGAKIATLMAMPAARGLFHAAATMSGQQVQASGPMHAWARTQALMAALKLAPGDVEGLHALSVERLTAALDTTDPVMGSGPVYFGPVLDMTNLPRHPFWPDAAPQSLSVPMILGNVHDETRAFLDPRGPKLKGLDWSNLAARMGREVKIDLDPQWVIDQYRAREPGWSVEQVYYAATTAGRSWPGQVIEADERAKAGAAATWVYQLERPSPLDPLRGAAHTDDIPYVFGTLDAKGSFSGKDAAAQALSTAMMGAFTGLAKTGRPGIADWAAYTVPQRATMVFGDKVRVENDPRGWQRELWATAPYVQPGT</sequence>
<dbReference type="PANTHER" id="PTHR11559">
    <property type="entry name" value="CARBOXYLESTERASE"/>
    <property type="match status" value="1"/>
</dbReference>
<dbReference type="PROSITE" id="PS00122">
    <property type="entry name" value="CARBOXYLESTERASE_B_1"/>
    <property type="match status" value="1"/>
</dbReference>
<dbReference type="Proteomes" id="UP001589858">
    <property type="component" value="Unassembled WGS sequence"/>
</dbReference>
<evidence type="ECO:0000313" key="6">
    <source>
        <dbReference type="Proteomes" id="UP001589858"/>
    </source>
</evidence>
<keyword evidence="2 3" id="KW-0378">Hydrolase</keyword>
<comment type="caution">
    <text evidence="5">The sequence shown here is derived from an EMBL/GenBank/DDBJ whole genome shotgun (WGS) entry which is preliminary data.</text>
</comment>
<gene>
    <name evidence="5" type="ORF">ACFFF8_21820</name>
</gene>
<dbReference type="PROSITE" id="PS00941">
    <property type="entry name" value="CARBOXYLESTERASE_B_2"/>
    <property type="match status" value="1"/>
</dbReference>
<evidence type="ECO:0000256" key="3">
    <source>
        <dbReference type="RuleBase" id="RU361235"/>
    </source>
</evidence>
<dbReference type="InterPro" id="IPR006311">
    <property type="entry name" value="TAT_signal"/>
</dbReference>
<dbReference type="PROSITE" id="PS51318">
    <property type="entry name" value="TAT"/>
    <property type="match status" value="1"/>
</dbReference>
<evidence type="ECO:0000256" key="2">
    <source>
        <dbReference type="ARBA" id="ARBA00022801"/>
    </source>
</evidence>
<protein>
    <recommendedName>
        <fullName evidence="3">Carboxylic ester hydrolase</fullName>
        <ecNumber evidence="3">3.1.1.-</ecNumber>
    </recommendedName>
</protein>
<comment type="similarity">
    <text evidence="1 3">Belongs to the type-B carboxylesterase/lipase family.</text>
</comment>
<evidence type="ECO:0000256" key="1">
    <source>
        <dbReference type="ARBA" id="ARBA00005964"/>
    </source>
</evidence>
<evidence type="ECO:0000259" key="4">
    <source>
        <dbReference type="Pfam" id="PF00135"/>
    </source>
</evidence>
<accession>A0ABV6SD88</accession>
<dbReference type="InterPro" id="IPR019826">
    <property type="entry name" value="Carboxylesterase_B_AS"/>
</dbReference>
<dbReference type="InterPro" id="IPR019819">
    <property type="entry name" value="Carboxylesterase_B_CS"/>
</dbReference>
<dbReference type="InterPro" id="IPR029058">
    <property type="entry name" value="AB_hydrolase_fold"/>
</dbReference>
<name>A0ABV6SD88_9SPHN</name>
<reference evidence="5 6" key="1">
    <citation type="submission" date="2024-09" db="EMBL/GenBank/DDBJ databases">
        <authorList>
            <person name="Sun Q."/>
            <person name="Mori K."/>
        </authorList>
    </citation>
    <scope>NUCLEOTIDE SEQUENCE [LARGE SCALE GENOMIC DNA]</scope>
    <source>
        <strain evidence="5 6">CICC 11035S</strain>
    </source>
</reference>
<evidence type="ECO:0000313" key="5">
    <source>
        <dbReference type="EMBL" id="MFC0687228.1"/>
    </source>
</evidence>
<dbReference type="EC" id="3.1.1.-" evidence="3"/>
<organism evidence="5 6">
    <name type="scientific">Novosphingobium clariflavum</name>
    <dbReference type="NCBI Taxonomy" id="2029884"/>
    <lineage>
        <taxon>Bacteria</taxon>
        <taxon>Pseudomonadati</taxon>
        <taxon>Pseudomonadota</taxon>
        <taxon>Alphaproteobacteria</taxon>
        <taxon>Sphingomonadales</taxon>
        <taxon>Sphingomonadaceae</taxon>
        <taxon>Novosphingobium</taxon>
    </lineage>
</organism>